<proteinExistence type="predicted"/>
<feature type="compositionally biased region" description="Acidic residues" evidence="1">
    <location>
        <begin position="79"/>
        <end position="89"/>
    </location>
</feature>
<feature type="compositionally biased region" description="Pro residues" evidence="1">
    <location>
        <begin position="481"/>
        <end position="490"/>
    </location>
</feature>
<feature type="compositionally biased region" description="Basic and acidic residues" evidence="1">
    <location>
        <begin position="38"/>
        <end position="47"/>
    </location>
</feature>
<dbReference type="Proteomes" id="UP001222325">
    <property type="component" value="Unassembled WGS sequence"/>
</dbReference>
<protein>
    <submittedName>
        <fullName evidence="2">Uncharacterized protein</fullName>
    </submittedName>
</protein>
<dbReference type="AlphaFoldDB" id="A0AAD6TMT8"/>
<dbReference type="EMBL" id="JARJCN010000116">
    <property type="protein sequence ID" value="KAJ7073340.1"/>
    <property type="molecule type" value="Genomic_DNA"/>
</dbReference>
<organism evidence="2 3">
    <name type="scientific">Mycena belliarum</name>
    <dbReference type="NCBI Taxonomy" id="1033014"/>
    <lineage>
        <taxon>Eukaryota</taxon>
        <taxon>Fungi</taxon>
        <taxon>Dikarya</taxon>
        <taxon>Basidiomycota</taxon>
        <taxon>Agaricomycotina</taxon>
        <taxon>Agaricomycetes</taxon>
        <taxon>Agaricomycetidae</taxon>
        <taxon>Agaricales</taxon>
        <taxon>Marasmiineae</taxon>
        <taxon>Mycenaceae</taxon>
        <taxon>Mycena</taxon>
    </lineage>
</organism>
<feature type="region of interest" description="Disordered" evidence="1">
    <location>
        <begin position="1"/>
        <end position="199"/>
    </location>
</feature>
<accession>A0AAD6TMT8</accession>
<feature type="region of interest" description="Disordered" evidence="1">
    <location>
        <begin position="462"/>
        <end position="490"/>
    </location>
</feature>
<feature type="compositionally biased region" description="Basic residues" evidence="1">
    <location>
        <begin position="469"/>
        <end position="479"/>
    </location>
</feature>
<keyword evidence="3" id="KW-1185">Reference proteome</keyword>
<sequence>MPSPRREKRPHQSLSPEIDSGWTQHPDTGVKGPETDEPPPKRNRVDTLDGSASESDASDWQMHPGWSRYGGDLVTPSEPDIDTESEVEAEPTRYMSDSDHSDDGWHAFQTEDVEMEDTAYDFEDSDSYGYRDPDSGDVDMDDAGAETGTGGEFADDDGFSADTEAGDDTDSSSEEDSGDKRMREHYKSLRNAPPGVPATKNDLAALFRLIHQNGPPTPPIQSNPGRSRKSASQSTPQHRAPDKLYVQRMVRESTRYVMGLPSKDSPVTDDHVPSRAEVARFAKTKLTKHGPQISKLKMKLDVATKDLASLWNKEAAHLLCQYFRQNVVLETPLTDDKIEAMFRVHFQNVRKRYLDGTTNLDSTALQDAADARGKKNESNRTRTLLVQRVRAAEHYASRCPKLEKLLPTIRKLTVDAMSGDEAEHRHGNPRYVVKSLEWRDPTVDLFMTTFDDLHLSTRFKPDRSAGRGKFPHARIRKTARPPVPGNPPSGLPSNFYAANWVASLPDIERRALQMGPSVDLSFSPEILR</sequence>
<feature type="compositionally biased region" description="Acidic residues" evidence="1">
    <location>
        <begin position="153"/>
        <end position="177"/>
    </location>
</feature>
<feature type="compositionally biased region" description="Acidic residues" evidence="1">
    <location>
        <begin position="111"/>
        <end position="126"/>
    </location>
</feature>
<feature type="compositionally biased region" description="Basic residues" evidence="1">
    <location>
        <begin position="1"/>
        <end position="11"/>
    </location>
</feature>
<comment type="caution">
    <text evidence="2">The sequence shown here is derived from an EMBL/GenBank/DDBJ whole genome shotgun (WGS) entry which is preliminary data.</text>
</comment>
<feature type="compositionally biased region" description="Polar residues" evidence="1">
    <location>
        <begin position="222"/>
        <end position="237"/>
    </location>
</feature>
<name>A0AAD6TMT8_9AGAR</name>
<evidence type="ECO:0000313" key="2">
    <source>
        <dbReference type="EMBL" id="KAJ7073340.1"/>
    </source>
</evidence>
<evidence type="ECO:0000256" key="1">
    <source>
        <dbReference type="SAM" id="MobiDB-lite"/>
    </source>
</evidence>
<gene>
    <name evidence="2" type="ORF">B0H15DRAFT_957250</name>
</gene>
<evidence type="ECO:0000313" key="3">
    <source>
        <dbReference type="Proteomes" id="UP001222325"/>
    </source>
</evidence>
<feature type="compositionally biased region" description="Basic and acidic residues" evidence="1">
    <location>
        <begin position="96"/>
        <end position="105"/>
    </location>
</feature>
<feature type="compositionally biased region" description="Acidic residues" evidence="1">
    <location>
        <begin position="135"/>
        <end position="144"/>
    </location>
</feature>
<feature type="region of interest" description="Disordered" evidence="1">
    <location>
        <begin position="211"/>
        <end position="243"/>
    </location>
</feature>
<reference evidence="2" key="1">
    <citation type="submission" date="2023-03" db="EMBL/GenBank/DDBJ databases">
        <title>Massive genome expansion in bonnet fungi (Mycena s.s.) driven by repeated elements and novel gene families across ecological guilds.</title>
        <authorList>
            <consortium name="Lawrence Berkeley National Laboratory"/>
            <person name="Harder C.B."/>
            <person name="Miyauchi S."/>
            <person name="Viragh M."/>
            <person name="Kuo A."/>
            <person name="Thoen E."/>
            <person name="Andreopoulos B."/>
            <person name="Lu D."/>
            <person name="Skrede I."/>
            <person name="Drula E."/>
            <person name="Henrissat B."/>
            <person name="Morin E."/>
            <person name="Kohler A."/>
            <person name="Barry K."/>
            <person name="LaButti K."/>
            <person name="Morin E."/>
            <person name="Salamov A."/>
            <person name="Lipzen A."/>
            <person name="Mereny Z."/>
            <person name="Hegedus B."/>
            <person name="Baldrian P."/>
            <person name="Stursova M."/>
            <person name="Weitz H."/>
            <person name="Taylor A."/>
            <person name="Grigoriev I.V."/>
            <person name="Nagy L.G."/>
            <person name="Martin F."/>
            <person name="Kauserud H."/>
        </authorList>
    </citation>
    <scope>NUCLEOTIDE SEQUENCE</scope>
    <source>
        <strain evidence="2">CBHHK173m</strain>
    </source>
</reference>
<feature type="compositionally biased region" description="Basic and acidic residues" evidence="1">
    <location>
        <begin position="178"/>
        <end position="187"/>
    </location>
</feature>